<dbReference type="InterPro" id="IPR034294">
    <property type="entry name" value="Aquaporin_transptr"/>
</dbReference>
<feature type="transmembrane region" description="Helical" evidence="6">
    <location>
        <begin position="47"/>
        <end position="68"/>
    </location>
</feature>
<keyword evidence="2 5" id="KW-0812">Transmembrane</keyword>
<comment type="subcellular location">
    <subcellularLocation>
        <location evidence="1">Membrane</location>
        <topology evidence="1">Multi-pass membrane protein</topology>
    </subcellularLocation>
</comment>
<dbReference type="PANTHER" id="PTHR19139">
    <property type="entry name" value="AQUAPORIN TRANSPORTER"/>
    <property type="match status" value="1"/>
</dbReference>
<dbReference type="PRINTS" id="PR00783">
    <property type="entry name" value="MINTRINSICP"/>
</dbReference>
<keyword evidence="4 6" id="KW-0472">Membrane</keyword>
<dbReference type="Pfam" id="PF00230">
    <property type="entry name" value="MIP"/>
    <property type="match status" value="1"/>
</dbReference>
<feature type="transmembrane region" description="Helical" evidence="6">
    <location>
        <begin position="14"/>
        <end position="35"/>
    </location>
</feature>
<feature type="transmembrane region" description="Helical" evidence="6">
    <location>
        <begin position="80"/>
        <end position="104"/>
    </location>
</feature>
<dbReference type="PANTHER" id="PTHR19139:SF270">
    <property type="entry name" value="ENTOMOGLYCEROPORIN 1-RELATED"/>
    <property type="match status" value="1"/>
</dbReference>
<sequence length="228" mass="25209">MGNFKWDLDLAKKLAAEFTGTAMLMTLGCSIAQFSKSYSEVSLGWGFSYAAAIHTFAFLSGAHINPWVSVSATIVGVMEWELMLCYIACQLLGAFAGFGLAYVALPENSKHFCTTMAGVNFDEWKIILVEFMLCGFLLFAYCAIWDKRSKAAYDSYSLRIGFIIAALCFAGHYHGGCSVNFFRSLAPAVVQLKFDGLWAYFVGQLVAAIIVPVLWRFVIADEKPEPME</sequence>
<evidence type="ECO:0000256" key="1">
    <source>
        <dbReference type="ARBA" id="ARBA00004141"/>
    </source>
</evidence>
<evidence type="ECO:0000256" key="3">
    <source>
        <dbReference type="ARBA" id="ARBA00022989"/>
    </source>
</evidence>
<gene>
    <name evidence="8" type="primary">LOC117570563</name>
</gene>
<evidence type="ECO:0000256" key="2">
    <source>
        <dbReference type="ARBA" id="ARBA00022692"/>
    </source>
</evidence>
<evidence type="ECO:0000256" key="4">
    <source>
        <dbReference type="ARBA" id="ARBA00023136"/>
    </source>
</evidence>
<dbReference type="Proteomes" id="UP000515160">
    <property type="component" value="Chromosome 3"/>
</dbReference>
<dbReference type="Gene3D" id="1.20.1080.10">
    <property type="entry name" value="Glycerol uptake facilitator protein"/>
    <property type="match status" value="1"/>
</dbReference>
<keyword evidence="3 6" id="KW-1133">Transmembrane helix</keyword>
<evidence type="ECO:0000256" key="5">
    <source>
        <dbReference type="RuleBase" id="RU000477"/>
    </source>
</evidence>
<dbReference type="RefSeq" id="XP_034108184.1">
    <property type="nucleotide sequence ID" value="XM_034252293.2"/>
</dbReference>
<keyword evidence="5" id="KW-0813">Transport</keyword>
<protein>
    <submittedName>
        <fullName evidence="8">Aquaporin-2-like</fullName>
    </submittedName>
</protein>
<dbReference type="PROSITE" id="PS51257">
    <property type="entry name" value="PROKAR_LIPOPROTEIN"/>
    <property type="match status" value="1"/>
</dbReference>
<dbReference type="InterPro" id="IPR023271">
    <property type="entry name" value="Aquaporin-like"/>
</dbReference>
<accession>A0A6P8X4Z1</accession>
<evidence type="ECO:0000313" key="8">
    <source>
        <dbReference type="RefSeq" id="XP_034108184.1"/>
    </source>
</evidence>
<comment type="similarity">
    <text evidence="5">Belongs to the MIP/aquaporin (TC 1.A.8) family.</text>
</comment>
<proteinExistence type="inferred from homology"/>
<feature type="transmembrane region" description="Helical" evidence="6">
    <location>
        <begin position="156"/>
        <end position="175"/>
    </location>
</feature>
<dbReference type="OrthoDB" id="3222at2759"/>
<evidence type="ECO:0000313" key="7">
    <source>
        <dbReference type="Proteomes" id="UP000515160"/>
    </source>
</evidence>
<reference evidence="8" key="1">
    <citation type="submission" date="2025-08" db="UniProtKB">
        <authorList>
            <consortium name="RefSeq"/>
        </authorList>
    </citation>
    <scope>IDENTIFICATION</scope>
    <source>
        <strain evidence="8">15112-1751.03</strain>
        <tissue evidence="8">Whole Adult</tissue>
    </source>
</reference>
<feature type="transmembrane region" description="Helical" evidence="6">
    <location>
        <begin position="124"/>
        <end position="144"/>
    </location>
</feature>
<dbReference type="GO" id="GO:0005886">
    <property type="term" value="C:plasma membrane"/>
    <property type="evidence" value="ECO:0007669"/>
    <property type="project" value="TreeGrafter"/>
</dbReference>
<dbReference type="GO" id="GO:0015267">
    <property type="term" value="F:channel activity"/>
    <property type="evidence" value="ECO:0007669"/>
    <property type="project" value="InterPro"/>
</dbReference>
<dbReference type="SUPFAM" id="SSF81338">
    <property type="entry name" value="Aquaporin-like"/>
    <property type="match status" value="1"/>
</dbReference>
<dbReference type="AlphaFoldDB" id="A0A6P8X4Z1"/>
<feature type="transmembrane region" description="Helical" evidence="6">
    <location>
        <begin position="197"/>
        <end position="219"/>
    </location>
</feature>
<name>A0A6P8X4Z1_DROAB</name>
<keyword evidence="7" id="KW-1185">Reference proteome</keyword>
<dbReference type="GeneID" id="117570563"/>
<dbReference type="InterPro" id="IPR000425">
    <property type="entry name" value="MIP"/>
</dbReference>
<organism evidence="7 8">
    <name type="scientific">Drosophila albomicans</name>
    <name type="common">Fruit fly</name>
    <dbReference type="NCBI Taxonomy" id="7291"/>
    <lineage>
        <taxon>Eukaryota</taxon>
        <taxon>Metazoa</taxon>
        <taxon>Ecdysozoa</taxon>
        <taxon>Arthropoda</taxon>
        <taxon>Hexapoda</taxon>
        <taxon>Insecta</taxon>
        <taxon>Pterygota</taxon>
        <taxon>Neoptera</taxon>
        <taxon>Endopterygota</taxon>
        <taxon>Diptera</taxon>
        <taxon>Brachycera</taxon>
        <taxon>Muscomorpha</taxon>
        <taxon>Ephydroidea</taxon>
        <taxon>Drosophilidae</taxon>
        <taxon>Drosophila</taxon>
    </lineage>
</organism>
<evidence type="ECO:0000256" key="6">
    <source>
        <dbReference type="SAM" id="Phobius"/>
    </source>
</evidence>